<keyword evidence="2" id="KW-0813">Transport</keyword>
<evidence type="ECO:0000256" key="3">
    <source>
        <dbReference type="ARBA" id="ARBA00022927"/>
    </source>
</evidence>
<dbReference type="SUPFAM" id="SSF48371">
    <property type="entry name" value="ARM repeat"/>
    <property type="match status" value="1"/>
</dbReference>
<accession>A0AAN5D3R0</accession>
<feature type="non-terminal residue" evidence="4">
    <location>
        <position position="198"/>
    </location>
</feature>
<dbReference type="InterPro" id="IPR016024">
    <property type="entry name" value="ARM-type_fold"/>
</dbReference>
<feature type="non-terminal residue" evidence="4">
    <location>
        <position position="1"/>
    </location>
</feature>
<name>A0AAN5D3R0_9BILA</name>
<keyword evidence="3" id="KW-0653">Protein transport</keyword>
<protein>
    <submittedName>
        <fullName evidence="4">Uncharacterized protein</fullName>
    </submittedName>
</protein>
<comment type="similarity">
    <text evidence="1">Belongs to the importin alpha family.</text>
</comment>
<keyword evidence="5" id="KW-1185">Reference proteome</keyword>
<evidence type="ECO:0000313" key="4">
    <source>
        <dbReference type="EMBL" id="GMR56286.1"/>
    </source>
</evidence>
<gene>
    <name evidence="4" type="ORF">PMAYCL1PPCAC_26481</name>
</gene>
<dbReference type="AlphaFoldDB" id="A0AAN5D3R0"/>
<sequence length="198" mass="21715">DGMCQEVVEILKRKPSMEQWRHALKIIHCMSSKGENYPALNSNHITPLIRLMTLPNLSIALETTKSVASIAGESARLRDLVLQSNVLGALKTLCGKLKNLPISFVRVLSVTFGSICSHTGSKVSLELHDVMVQCLFQLLQFQDHEVCKSAIGALVGITCESSNESAQRQIVLDSGILPLVFKHLSDDCDNMMELALSV</sequence>
<organism evidence="4 5">
    <name type="scientific">Pristionchus mayeri</name>
    <dbReference type="NCBI Taxonomy" id="1317129"/>
    <lineage>
        <taxon>Eukaryota</taxon>
        <taxon>Metazoa</taxon>
        <taxon>Ecdysozoa</taxon>
        <taxon>Nematoda</taxon>
        <taxon>Chromadorea</taxon>
        <taxon>Rhabditida</taxon>
        <taxon>Rhabditina</taxon>
        <taxon>Diplogasteromorpha</taxon>
        <taxon>Diplogasteroidea</taxon>
        <taxon>Neodiplogasteridae</taxon>
        <taxon>Pristionchus</taxon>
    </lineage>
</organism>
<dbReference type="Gene3D" id="1.25.10.10">
    <property type="entry name" value="Leucine-rich Repeat Variant"/>
    <property type="match status" value="1"/>
</dbReference>
<evidence type="ECO:0000256" key="1">
    <source>
        <dbReference type="ARBA" id="ARBA00010394"/>
    </source>
</evidence>
<dbReference type="EMBL" id="BTRK01000005">
    <property type="protein sequence ID" value="GMR56286.1"/>
    <property type="molecule type" value="Genomic_DNA"/>
</dbReference>
<dbReference type="GO" id="GO:0015031">
    <property type="term" value="P:protein transport"/>
    <property type="evidence" value="ECO:0007669"/>
    <property type="project" value="UniProtKB-KW"/>
</dbReference>
<comment type="caution">
    <text evidence="4">The sequence shown here is derived from an EMBL/GenBank/DDBJ whole genome shotgun (WGS) entry which is preliminary data.</text>
</comment>
<reference evidence="5" key="1">
    <citation type="submission" date="2022-10" db="EMBL/GenBank/DDBJ databases">
        <title>Genome assembly of Pristionchus species.</title>
        <authorList>
            <person name="Yoshida K."/>
            <person name="Sommer R.J."/>
        </authorList>
    </citation>
    <scope>NUCLEOTIDE SEQUENCE [LARGE SCALE GENOMIC DNA]</scope>
    <source>
        <strain evidence="5">RS5460</strain>
    </source>
</reference>
<dbReference type="InterPro" id="IPR011989">
    <property type="entry name" value="ARM-like"/>
</dbReference>
<dbReference type="Proteomes" id="UP001328107">
    <property type="component" value="Unassembled WGS sequence"/>
</dbReference>
<evidence type="ECO:0000313" key="5">
    <source>
        <dbReference type="Proteomes" id="UP001328107"/>
    </source>
</evidence>
<evidence type="ECO:0000256" key="2">
    <source>
        <dbReference type="ARBA" id="ARBA00022448"/>
    </source>
</evidence>
<dbReference type="PANTHER" id="PTHR23316">
    <property type="entry name" value="IMPORTIN ALPHA"/>
    <property type="match status" value="1"/>
</dbReference>
<proteinExistence type="inferred from homology"/>